<evidence type="ECO:0008006" key="3">
    <source>
        <dbReference type="Google" id="ProtNLM"/>
    </source>
</evidence>
<accession>A0AAW3HNZ4</accession>
<evidence type="ECO:0000313" key="2">
    <source>
        <dbReference type="Proteomes" id="UP000035174"/>
    </source>
</evidence>
<sequence length="189" mass="22398">MSFRKYTKAIVIVHGKSELDFVKHIKSKLRLPLEIYSRSNGKTSIQISSINDILKNRDFKTKKCFKEKFFKVECDKKGNPKNVKIFIIMDIDDTSQEKIDSYKSSTLFVKDWKKDFIVPIWNDSNFEEVLNDIGYWYAKNDKEKRHYKKLFPVERGEQDVETIKELRDKLISSNKSNLDEFLTFCIESS</sequence>
<evidence type="ECO:0000313" key="1">
    <source>
        <dbReference type="EMBL" id="KLJ27696.1"/>
    </source>
</evidence>
<protein>
    <recommendedName>
        <fullName evidence="3">RloB domain-containing protein</fullName>
    </recommendedName>
</protein>
<proteinExistence type="predicted"/>
<organism evidence="1 2">
    <name type="scientific">Streptococcus agalactiae</name>
    <dbReference type="NCBI Taxonomy" id="1311"/>
    <lineage>
        <taxon>Bacteria</taxon>
        <taxon>Bacillati</taxon>
        <taxon>Bacillota</taxon>
        <taxon>Bacilli</taxon>
        <taxon>Lactobacillales</taxon>
        <taxon>Streptococcaceae</taxon>
        <taxon>Streptococcus</taxon>
    </lineage>
</organism>
<comment type="caution">
    <text evidence="1">The sequence shown here is derived from an EMBL/GenBank/DDBJ whole genome shotgun (WGS) entry which is preliminary data.</text>
</comment>
<dbReference type="RefSeq" id="WP_000010056.1">
    <property type="nucleotide sequence ID" value="NZ_AP018935.1"/>
</dbReference>
<name>A0AAW3HNZ4_STRAG</name>
<dbReference type="AlphaFoldDB" id="A0AAW3HNZ4"/>
<gene>
    <name evidence="1" type="ORF">WA45_09940</name>
</gene>
<dbReference type="EMBL" id="LCVB01000035">
    <property type="protein sequence ID" value="KLJ27696.1"/>
    <property type="molecule type" value="Genomic_DNA"/>
</dbReference>
<dbReference type="Proteomes" id="UP000035174">
    <property type="component" value="Unassembled WGS sequence"/>
</dbReference>
<reference evidence="1 2" key="1">
    <citation type="journal article" date="2015" name="PLoS ONE">
        <title>Genomic analysis reveals the molecular basis for capsule loss in the group B streptococcus population.</title>
        <authorList>
            <consortium name="DEVANI Consortium"/>
            <person name="Rosini R."/>
            <person name="Campisi E."/>
            <person name="De Chiara M."/>
            <person name="Tettelin H."/>
            <person name="Rinaudo D."/>
            <person name="Toniolo C."/>
            <person name="Metruccio M."/>
            <person name="Guidotti S."/>
            <person name="Sorensen U.B."/>
            <person name="Kilian M."/>
            <person name="Ramirez M."/>
            <person name="Janulczyk R."/>
            <person name="Donati C."/>
            <person name="Grandi G."/>
            <person name="Margarit I."/>
        </authorList>
    </citation>
    <scope>NUCLEOTIDE SEQUENCE [LARGE SCALE GENOMIC DNA]</scope>
    <source>
        <strain evidence="1 2">ES-PW-063</strain>
    </source>
</reference>